<evidence type="ECO:0000259" key="3">
    <source>
        <dbReference type="Pfam" id="PF00135"/>
    </source>
</evidence>
<dbReference type="InterPro" id="IPR050309">
    <property type="entry name" value="Type-B_Carboxylest/Lipase"/>
</dbReference>
<sequence length="731" mass="79054">MAELFLESQQHVFLHRIPFALLTRGRLGTKMVKLNAFVFGLALRHAVAAEPPSKAGSARGRLTILAHNDLENEPSPGSGAVLIDRVQDQASALKACGRLSEALWFGEGDELSFASLKTSLAYEVYKKNYPSNTKFWIASGDGCKCRAIGTDGSLHHQKCSDRLPVLCSQSAPVSSATADDTSSSFQVTQKVGDAQFTGYRDFYTWKFRGVRYAPTPQRFDYSTTLRPKGSISALTAGADCLQHNAPGSSDDCLFLNIWATSLPASTGGRTQAKPALKPVLVYIHGGGYVEGSGKNGNLDLTNIASRGDIVAVSINYRLGNTGMIAFNDGIHKGNIALGDQISALKWVAENIAAFGGDPDRVTISGESAGAMSVRNLLTSPEARGLYAGALLQSDGQGGPFQVTAKFATVDVSYKTFTQPILEAVNCNGTEDEVACLRNVPAQQLANLPVTANAPVIDGKILRAPFLALDGSGPRYARDVPVLTGVTRDEAAIFIPLLQIDWSTLDFPTWTGLLYAARSILGIDPDAILANLPLWGVDPSSTGEQLFNATTEILTLNWFTCLDRATAYAGTKNGAFAKTYAFNFYRTYSPTTYTTNECSAAVTPAHPLGDPSEQYFRCHGGSQLTMFGNYRRVGLGDRDGRDQDFSRLVLDYWASFVRSGDPNPAESFLAARGYNSTLAEVKKSGEWKEVDQEAPEWMILEEDSYMAPFGEADKCAVLGQPLDYWENTTRRA</sequence>
<dbReference type="Pfam" id="PF00135">
    <property type="entry name" value="COesterase"/>
    <property type="match status" value="1"/>
</dbReference>
<name>A0A0G4MTP4_VERLO</name>
<evidence type="ECO:0000256" key="1">
    <source>
        <dbReference type="ARBA" id="ARBA00005964"/>
    </source>
</evidence>
<evidence type="ECO:0000313" key="4">
    <source>
        <dbReference type="EMBL" id="CRK37345.1"/>
    </source>
</evidence>
<keyword evidence="5" id="KW-1185">Reference proteome</keyword>
<dbReference type="ESTHER" id="vera1-c9sjj6">
    <property type="family name" value="Fungal_carboxylesterase_lipase"/>
</dbReference>
<dbReference type="EMBL" id="CVQH01024749">
    <property type="protein sequence ID" value="CRK37345.1"/>
    <property type="molecule type" value="Genomic_DNA"/>
</dbReference>
<accession>A0A0G4MTP4</accession>
<dbReference type="STRING" id="100787.A0A0G4MTP4"/>
<feature type="domain" description="Carboxylesterase type B" evidence="3">
    <location>
        <begin position="206"/>
        <end position="711"/>
    </location>
</feature>
<gene>
    <name evidence="4" type="ORF">BN1708_001383</name>
</gene>
<evidence type="ECO:0000256" key="2">
    <source>
        <dbReference type="ARBA" id="ARBA00022801"/>
    </source>
</evidence>
<dbReference type="InterPro" id="IPR029058">
    <property type="entry name" value="AB_hydrolase_fold"/>
</dbReference>
<keyword evidence="2" id="KW-0378">Hydrolase</keyword>
<dbReference type="Gene3D" id="3.40.50.1820">
    <property type="entry name" value="alpha/beta hydrolase"/>
    <property type="match status" value="1"/>
</dbReference>
<evidence type="ECO:0000313" key="5">
    <source>
        <dbReference type="Proteomes" id="UP000044602"/>
    </source>
</evidence>
<dbReference type="GO" id="GO:0016787">
    <property type="term" value="F:hydrolase activity"/>
    <property type="evidence" value="ECO:0007669"/>
    <property type="project" value="UniProtKB-KW"/>
</dbReference>
<dbReference type="SUPFAM" id="SSF53474">
    <property type="entry name" value="alpha/beta-Hydrolases"/>
    <property type="match status" value="1"/>
</dbReference>
<dbReference type="PANTHER" id="PTHR11559">
    <property type="entry name" value="CARBOXYLESTERASE"/>
    <property type="match status" value="1"/>
</dbReference>
<dbReference type="InterPro" id="IPR002018">
    <property type="entry name" value="CarbesteraseB"/>
</dbReference>
<dbReference type="AlphaFoldDB" id="A0A0G4MTP4"/>
<dbReference type="InterPro" id="IPR019826">
    <property type="entry name" value="Carboxylesterase_B_AS"/>
</dbReference>
<organism evidence="4 5">
    <name type="scientific">Verticillium longisporum</name>
    <name type="common">Verticillium dahliae var. longisporum</name>
    <dbReference type="NCBI Taxonomy" id="100787"/>
    <lineage>
        <taxon>Eukaryota</taxon>
        <taxon>Fungi</taxon>
        <taxon>Dikarya</taxon>
        <taxon>Ascomycota</taxon>
        <taxon>Pezizomycotina</taxon>
        <taxon>Sordariomycetes</taxon>
        <taxon>Hypocreomycetidae</taxon>
        <taxon>Glomerellales</taxon>
        <taxon>Plectosphaerellaceae</taxon>
        <taxon>Verticillium</taxon>
    </lineage>
</organism>
<dbReference type="PROSITE" id="PS00122">
    <property type="entry name" value="CARBOXYLESTERASE_B_1"/>
    <property type="match status" value="1"/>
</dbReference>
<protein>
    <recommendedName>
        <fullName evidence="3">Carboxylesterase type B domain-containing protein</fullName>
    </recommendedName>
</protein>
<dbReference type="Proteomes" id="UP000044602">
    <property type="component" value="Unassembled WGS sequence"/>
</dbReference>
<proteinExistence type="inferred from homology"/>
<comment type="similarity">
    <text evidence="1">Belongs to the type-B carboxylesterase/lipase family.</text>
</comment>
<reference evidence="4 5" key="1">
    <citation type="submission" date="2015-05" db="EMBL/GenBank/DDBJ databases">
        <authorList>
            <person name="Wang D.B."/>
            <person name="Wang M."/>
        </authorList>
    </citation>
    <scope>NUCLEOTIDE SEQUENCE [LARGE SCALE GENOMIC DNA]</scope>
    <source>
        <strain evidence="4">VL1</strain>
    </source>
</reference>